<organism evidence="2 3">
    <name type="scientific">Tolypocladium ophioglossoides (strain CBS 100239)</name>
    <name type="common">Snaketongue truffleclub</name>
    <name type="synonym">Elaphocordyceps ophioglossoides</name>
    <dbReference type="NCBI Taxonomy" id="1163406"/>
    <lineage>
        <taxon>Eukaryota</taxon>
        <taxon>Fungi</taxon>
        <taxon>Dikarya</taxon>
        <taxon>Ascomycota</taxon>
        <taxon>Pezizomycotina</taxon>
        <taxon>Sordariomycetes</taxon>
        <taxon>Hypocreomycetidae</taxon>
        <taxon>Hypocreales</taxon>
        <taxon>Ophiocordycipitaceae</taxon>
        <taxon>Tolypocladium</taxon>
    </lineage>
</organism>
<dbReference type="EMBL" id="LFRF01000005">
    <property type="protein sequence ID" value="KND92762.1"/>
    <property type="molecule type" value="Genomic_DNA"/>
</dbReference>
<feature type="region of interest" description="Disordered" evidence="1">
    <location>
        <begin position="16"/>
        <end position="36"/>
    </location>
</feature>
<evidence type="ECO:0000256" key="1">
    <source>
        <dbReference type="SAM" id="MobiDB-lite"/>
    </source>
</evidence>
<gene>
    <name evidence="2" type="ORF">TOPH_02595</name>
</gene>
<sequence>MPPHNFNNIAAQAIRARRAADQRRTEVSVSRKPPRAERLVHYRQRFDAQVAGRHQVFESEPPDQPRHHPTNQPRRVERPNARFLADAKLPALKPGDSALEDIRDAKVRAERERLYHQATQNRKQEQARRQQARRQQARHQQQARAAEEARTARRPATRQRPTVSQRTSAAIAGQAAALQQILADQQAAATAHRAAIAQQAATIQQTAPLQHAAVTNTQQTAPLPQTPLQRFATTHQTTPFQQIAPFQHAASSERTAQQIAAIHQAAASQHLAQQVAQHAASLEPSHRPDPDFVITNGRLSRKRHADTTEIELVAALHDLNITDSGAAISRGGPALPDHPTLT</sequence>
<protein>
    <submittedName>
        <fullName evidence="2">Uncharacterized protein</fullName>
    </submittedName>
</protein>
<dbReference type="AlphaFoldDB" id="A0A0L0NF49"/>
<evidence type="ECO:0000313" key="3">
    <source>
        <dbReference type="Proteomes" id="UP000036947"/>
    </source>
</evidence>
<accession>A0A0L0NF49</accession>
<keyword evidence="3" id="KW-1185">Reference proteome</keyword>
<proteinExistence type="predicted"/>
<feature type="region of interest" description="Disordered" evidence="1">
    <location>
        <begin position="115"/>
        <end position="168"/>
    </location>
</feature>
<feature type="region of interest" description="Disordered" evidence="1">
    <location>
        <begin position="57"/>
        <end position="79"/>
    </location>
</feature>
<reference evidence="2 3" key="1">
    <citation type="journal article" date="2015" name="BMC Genomics">
        <title>The genome of the truffle-parasite Tolypocladium ophioglossoides and the evolution of antifungal peptaibiotics.</title>
        <authorList>
            <person name="Quandt C.A."/>
            <person name="Bushley K.E."/>
            <person name="Spatafora J.W."/>
        </authorList>
    </citation>
    <scope>NUCLEOTIDE SEQUENCE [LARGE SCALE GENOMIC DNA]</scope>
    <source>
        <strain evidence="2 3">CBS 100239</strain>
    </source>
</reference>
<evidence type="ECO:0000313" key="2">
    <source>
        <dbReference type="EMBL" id="KND92762.1"/>
    </source>
</evidence>
<comment type="caution">
    <text evidence="2">The sequence shown here is derived from an EMBL/GenBank/DDBJ whole genome shotgun (WGS) entry which is preliminary data.</text>
</comment>
<dbReference type="Proteomes" id="UP000036947">
    <property type="component" value="Unassembled WGS sequence"/>
</dbReference>
<name>A0A0L0NF49_TOLOC</name>